<dbReference type="Proteomes" id="UP000008909">
    <property type="component" value="Unassembled WGS sequence"/>
</dbReference>
<gene>
    <name evidence="2" type="ORF">CLF_106856</name>
</gene>
<evidence type="ECO:0000313" key="2">
    <source>
        <dbReference type="EMBL" id="GAA55104.1"/>
    </source>
</evidence>
<feature type="compositionally biased region" description="Low complexity" evidence="1">
    <location>
        <begin position="127"/>
        <end position="139"/>
    </location>
</feature>
<reference evidence="2" key="1">
    <citation type="journal article" date="2011" name="Genome Biol.">
        <title>The draft genome of the carcinogenic human liver fluke Clonorchis sinensis.</title>
        <authorList>
            <person name="Wang X."/>
            <person name="Chen W."/>
            <person name="Huang Y."/>
            <person name="Sun J."/>
            <person name="Men J."/>
            <person name="Liu H."/>
            <person name="Luo F."/>
            <person name="Guo L."/>
            <person name="Lv X."/>
            <person name="Deng C."/>
            <person name="Zhou C."/>
            <person name="Fan Y."/>
            <person name="Li X."/>
            <person name="Huang L."/>
            <person name="Hu Y."/>
            <person name="Liang C."/>
            <person name="Hu X."/>
            <person name="Xu J."/>
            <person name="Yu X."/>
        </authorList>
    </citation>
    <scope>NUCLEOTIDE SEQUENCE [LARGE SCALE GENOMIC DNA]</scope>
    <source>
        <strain evidence="2">Henan</strain>
    </source>
</reference>
<feature type="region of interest" description="Disordered" evidence="1">
    <location>
        <begin position="473"/>
        <end position="493"/>
    </location>
</feature>
<feature type="region of interest" description="Disordered" evidence="1">
    <location>
        <begin position="189"/>
        <end position="211"/>
    </location>
</feature>
<sequence>MTLKHVTVLSELKGLGSPSAKKNCLTETAAARFILPPLHLITTASDFWALSFIPALSSGNATVSSFSHIYLENIASISRTARLVTSWIQILSEADSGLEQRTPEFFTQPSSSSIHWMGECRGDVDPSQSSSGKGGNNQSSSHYALANMFMDMNSMWSLDWHLTLNDEKFVHMSLGADSANALSCMVRKEQKTSQGHHEGHKSVSEDDEMEGPAKREVIGFGGKHSSTEMVKFQPTVQQVGMNVSWSQLGSIGEFVVFAVNGTSGREGTVERRNGIVAGEWAGVYSSLGSGIHFRLAEETRWSEADMESQGSFGPFGDPVVVDHRPGGVGNSQPVPSNRVLPKFEAWEDGGGMKLIRHVQSSTDAIIKLFITRAPSFHISGFHKYDDLSRDNRVVLAMLPPVVLLSATLSLVAVDLFAELGNWLANVSSPYEETSSVRSWVGPTQLTVGWDPPNCALMMSPRMVTKRLRANCQARRTDQQPPDQQPINAQSIAA</sequence>
<reference key="2">
    <citation type="submission" date="2011-10" db="EMBL/GenBank/DDBJ databases">
        <title>The genome and transcriptome sequence of Clonorchis sinensis provide insights into the carcinogenic liver fluke.</title>
        <authorList>
            <person name="Wang X."/>
            <person name="Huang Y."/>
            <person name="Chen W."/>
            <person name="Liu H."/>
            <person name="Guo L."/>
            <person name="Chen Y."/>
            <person name="Luo F."/>
            <person name="Zhou W."/>
            <person name="Sun J."/>
            <person name="Mao Q."/>
            <person name="Liang P."/>
            <person name="Zhou C."/>
            <person name="Tian Y."/>
            <person name="Men J."/>
            <person name="Lv X."/>
            <person name="Huang L."/>
            <person name="Zhou J."/>
            <person name="Hu Y."/>
            <person name="Li R."/>
            <person name="Zhang F."/>
            <person name="Lei H."/>
            <person name="Li X."/>
            <person name="Hu X."/>
            <person name="Liang C."/>
            <person name="Xu J."/>
            <person name="Wu Z."/>
            <person name="Yu X."/>
        </authorList>
    </citation>
    <scope>NUCLEOTIDE SEQUENCE</scope>
    <source>
        <strain>Henan</strain>
    </source>
</reference>
<evidence type="ECO:0000256" key="1">
    <source>
        <dbReference type="SAM" id="MobiDB-lite"/>
    </source>
</evidence>
<organism evidence="2 3">
    <name type="scientific">Clonorchis sinensis</name>
    <name type="common">Chinese liver fluke</name>
    <dbReference type="NCBI Taxonomy" id="79923"/>
    <lineage>
        <taxon>Eukaryota</taxon>
        <taxon>Metazoa</taxon>
        <taxon>Spiralia</taxon>
        <taxon>Lophotrochozoa</taxon>
        <taxon>Platyhelminthes</taxon>
        <taxon>Trematoda</taxon>
        <taxon>Digenea</taxon>
        <taxon>Opisthorchiida</taxon>
        <taxon>Opisthorchiata</taxon>
        <taxon>Opisthorchiidae</taxon>
        <taxon>Clonorchis</taxon>
    </lineage>
</organism>
<proteinExistence type="predicted"/>
<name>G7YQ73_CLOSI</name>
<dbReference type="EMBL" id="DF143963">
    <property type="protein sequence ID" value="GAA55104.1"/>
    <property type="molecule type" value="Genomic_DNA"/>
</dbReference>
<feature type="region of interest" description="Disordered" evidence="1">
    <location>
        <begin position="118"/>
        <end position="139"/>
    </location>
</feature>
<keyword evidence="3" id="KW-1185">Reference proteome</keyword>
<protein>
    <submittedName>
        <fullName evidence="2">Uncharacterized protein</fullName>
    </submittedName>
</protein>
<evidence type="ECO:0000313" key="3">
    <source>
        <dbReference type="Proteomes" id="UP000008909"/>
    </source>
</evidence>
<accession>G7YQ73</accession>
<dbReference type="AlphaFoldDB" id="G7YQ73"/>
<feature type="compositionally biased region" description="Basic and acidic residues" evidence="1">
    <location>
        <begin position="189"/>
        <end position="204"/>
    </location>
</feature>